<accession>A0ACC0HQG3</accession>
<gene>
    <name evidence="1" type="ORF">LOK49_LG05G01740</name>
</gene>
<dbReference type="EMBL" id="CM045761">
    <property type="protein sequence ID" value="KAI8014231.1"/>
    <property type="molecule type" value="Genomic_DNA"/>
</dbReference>
<comment type="caution">
    <text evidence="1">The sequence shown here is derived from an EMBL/GenBank/DDBJ whole genome shotgun (WGS) entry which is preliminary data.</text>
</comment>
<keyword evidence="2" id="KW-1185">Reference proteome</keyword>
<protein>
    <submittedName>
        <fullName evidence="1">Uncharacterized protein</fullName>
    </submittedName>
</protein>
<evidence type="ECO:0000313" key="2">
    <source>
        <dbReference type="Proteomes" id="UP001060215"/>
    </source>
</evidence>
<reference evidence="1 2" key="1">
    <citation type="journal article" date="2022" name="Plant J.">
        <title>Chromosome-level genome of Camellia lanceoleosa provides a valuable resource for understanding genome evolution and self-incompatibility.</title>
        <authorList>
            <person name="Gong W."/>
            <person name="Xiao S."/>
            <person name="Wang L."/>
            <person name="Liao Z."/>
            <person name="Chang Y."/>
            <person name="Mo W."/>
            <person name="Hu G."/>
            <person name="Li W."/>
            <person name="Zhao G."/>
            <person name="Zhu H."/>
            <person name="Hu X."/>
            <person name="Ji K."/>
            <person name="Xiang X."/>
            <person name="Song Q."/>
            <person name="Yuan D."/>
            <person name="Jin S."/>
            <person name="Zhang L."/>
        </authorList>
    </citation>
    <scope>NUCLEOTIDE SEQUENCE [LARGE SCALE GENOMIC DNA]</scope>
    <source>
        <strain evidence="1">SQ_2022a</strain>
    </source>
</reference>
<name>A0ACC0HQG3_9ERIC</name>
<sequence length="134" mass="15860">MLRFAHRHRHHRGFYGSVCKIYYQIKNTKARRQIASIYRHQSESSMLPERRRYGYKFKTSEQASSSNVANNGGCYDRSGDAFLLEEVDLVGIDNPKRQLIDWVLDDADSRLKVIWWWEWVAWVKPPSSSKFMTT</sequence>
<dbReference type="Proteomes" id="UP001060215">
    <property type="component" value="Chromosome 4"/>
</dbReference>
<evidence type="ECO:0000313" key="1">
    <source>
        <dbReference type="EMBL" id="KAI8014231.1"/>
    </source>
</evidence>
<proteinExistence type="predicted"/>
<organism evidence="1 2">
    <name type="scientific">Camellia lanceoleosa</name>
    <dbReference type="NCBI Taxonomy" id="1840588"/>
    <lineage>
        <taxon>Eukaryota</taxon>
        <taxon>Viridiplantae</taxon>
        <taxon>Streptophyta</taxon>
        <taxon>Embryophyta</taxon>
        <taxon>Tracheophyta</taxon>
        <taxon>Spermatophyta</taxon>
        <taxon>Magnoliopsida</taxon>
        <taxon>eudicotyledons</taxon>
        <taxon>Gunneridae</taxon>
        <taxon>Pentapetalae</taxon>
        <taxon>asterids</taxon>
        <taxon>Ericales</taxon>
        <taxon>Theaceae</taxon>
        <taxon>Camellia</taxon>
    </lineage>
</organism>